<dbReference type="PROSITE" id="PS50989">
    <property type="entry name" value="COA_CT_CTER"/>
    <property type="match status" value="1"/>
</dbReference>
<name>H5Y218_9FIRM</name>
<dbReference type="InterPro" id="IPR029045">
    <property type="entry name" value="ClpP/crotonase-like_dom_sf"/>
</dbReference>
<proteinExistence type="predicted"/>
<keyword evidence="3" id="KW-0808">Transferase</keyword>
<evidence type="ECO:0000259" key="2">
    <source>
        <dbReference type="PROSITE" id="PS50989"/>
    </source>
</evidence>
<dbReference type="STRING" id="768710.DesyoDRAFT_1044"/>
<dbReference type="OrthoDB" id="9803706at2"/>
<dbReference type="GO" id="GO:0016740">
    <property type="term" value="F:transferase activity"/>
    <property type="evidence" value="ECO:0007669"/>
    <property type="project" value="UniProtKB-KW"/>
</dbReference>
<dbReference type="HOGENOM" id="CLU_033980_0_0_9"/>
<dbReference type="InterPro" id="IPR045190">
    <property type="entry name" value="MCCB/AccD1-like"/>
</dbReference>
<sequence length="596" mass="65560">MVSEFGYSMPRYFEKMDDLGKPLKKVNAKNVDELLAVEAEIDAEAERIKNGGKPTEKVNASGEWTAWQRIEYLVEPGTWCPLHTIYDPAANEEGTTAVIDGIGKVNGRWVVVIASDNKYLAGAWIPGQADNITRVTDIAKRMNLPLVWILNCSGVKLSHQEEVYPNRIGGGTPFYRHTELEQMGLPVIVGIYGTNPAGGGYHSISPTILIAHEKANMAVGGAGIVGGMSPKGYVDEEAAQALIDATRGFKSTPPGRAVIHHRVTGFFREVAESEEGVLDKIKKYVGALPAYNPEFFRVADPAKPKFSGEDLRTIVPTNQRRGYDIYEVLARLFDNSEHKEYKPDFGLEMYTGIAKIDGLLCGFIANKQGVLKNYPEYTKEYIGIGGKLYRQGLIKMSEFVTLCNRDKLPIVWIQDTTGIDVGDIAESAELLGLGQSLIYSIQNTDIPQMEITLRKGTAAAHYVLGGPQGGKTNAFSIGTAATEINVMHGETAAAAMYSRRLVKDQDSGKPLDGTIAKMNDLIKAYREKSKPAFCAKKGFVDEIVKMPELRNYIKAFVGGVYQNPKAICPIHQMIIPRVIKDHMDVYVNKSTARDSE</sequence>
<dbReference type="Proteomes" id="UP000005104">
    <property type="component" value="Chromosome"/>
</dbReference>
<dbReference type="PROSITE" id="PS50980">
    <property type="entry name" value="COA_CT_NTER"/>
    <property type="match status" value="1"/>
</dbReference>
<dbReference type="AlphaFoldDB" id="H5Y218"/>
<dbReference type="InterPro" id="IPR011763">
    <property type="entry name" value="COA_CT_C"/>
</dbReference>
<protein>
    <submittedName>
        <fullName evidence="3">Acetyl-CoA carboxylase, carboxyltransferase component (Subunits alpha and beta)</fullName>
    </submittedName>
</protein>
<dbReference type="Gene3D" id="3.90.226.10">
    <property type="entry name" value="2-enoyl-CoA Hydratase, Chain A, domain 1"/>
    <property type="match status" value="2"/>
</dbReference>
<dbReference type="eggNOG" id="COG4799">
    <property type="taxonomic scope" value="Bacteria"/>
</dbReference>
<feature type="domain" description="CoA carboxyltransferase C-terminal" evidence="2">
    <location>
        <begin position="303"/>
        <end position="581"/>
    </location>
</feature>
<dbReference type="PANTHER" id="PTHR22855:SF13">
    <property type="entry name" value="METHYLCROTONOYL-COA CARBOXYLASE BETA CHAIN, MITOCHONDRIAL"/>
    <property type="match status" value="1"/>
</dbReference>
<dbReference type="SUPFAM" id="SSF52096">
    <property type="entry name" value="ClpP/crotonase"/>
    <property type="match status" value="2"/>
</dbReference>
<evidence type="ECO:0000259" key="1">
    <source>
        <dbReference type="PROSITE" id="PS50980"/>
    </source>
</evidence>
<evidence type="ECO:0000313" key="4">
    <source>
        <dbReference type="Proteomes" id="UP000005104"/>
    </source>
</evidence>
<dbReference type="GO" id="GO:1905202">
    <property type="term" value="C:methylcrotonoyl-CoA carboxylase complex"/>
    <property type="evidence" value="ECO:0007669"/>
    <property type="project" value="TreeGrafter"/>
</dbReference>
<accession>H5Y218</accession>
<feature type="domain" description="CoA carboxyltransferase N-terminal" evidence="1">
    <location>
        <begin position="34"/>
        <end position="300"/>
    </location>
</feature>
<dbReference type="EMBL" id="CM001441">
    <property type="protein sequence ID" value="EHQ88216.1"/>
    <property type="molecule type" value="Genomic_DNA"/>
</dbReference>
<dbReference type="Gene3D" id="1.20.5.680">
    <property type="entry name" value="Single Helix bin"/>
    <property type="match status" value="1"/>
</dbReference>
<dbReference type="PANTHER" id="PTHR22855">
    <property type="entry name" value="ACETYL, PROPIONYL, PYRUVATE, AND GLUTACONYL CARBOXYLASE-RELATED"/>
    <property type="match status" value="1"/>
</dbReference>
<evidence type="ECO:0000313" key="3">
    <source>
        <dbReference type="EMBL" id="EHQ88216.1"/>
    </source>
</evidence>
<gene>
    <name evidence="3" type="ORF">DesyoDRAFT_1044</name>
</gene>
<dbReference type="Pfam" id="PF01039">
    <property type="entry name" value="Carboxyl_trans"/>
    <property type="match status" value="1"/>
</dbReference>
<dbReference type="GO" id="GO:0006552">
    <property type="term" value="P:L-leucine catabolic process"/>
    <property type="evidence" value="ECO:0007669"/>
    <property type="project" value="TreeGrafter"/>
</dbReference>
<reference evidence="3 4" key="1">
    <citation type="submission" date="2011-11" db="EMBL/GenBank/DDBJ databases">
        <title>The Noncontiguous Finished genome of Desulfosporosinus youngiae DSM 17734.</title>
        <authorList>
            <consortium name="US DOE Joint Genome Institute (JGI-PGF)"/>
            <person name="Lucas S."/>
            <person name="Han J."/>
            <person name="Lapidus A."/>
            <person name="Cheng J.-F."/>
            <person name="Goodwin L."/>
            <person name="Pitluck S."/>
            <person name="Peters L."/>
            <person name="Ovchinnikova G."/>
            <person name="Lu M."/>
            <person name="Land M.L."/>
            <person name="Hauser L."/>
            <person name="Pester M."/>
            <person name="Spring S."/>
            <person name="Ollivier B."/>
            <person name="Rattei T."/>
            <person name="Klenk H.-P."/>
            <person name="Wagner M."/>
            <person name="Loy A."/>
            <person name="Woyke T.J."/>
        </authorList>
    </citation>
    <scope>NUCLEOTIDE SEQUENCE [LARGE SCALE GENOMIC DNA]</scope>
    <source>
        <strain evidence="3 4">DSM 17734</strain>
    </source>
</reference>
<dbReference type="GO" id="GO:0004485">
    <property type="term" value="F:methylcrotonoyl-CoA carboxylase activity"/>
    <property type="evidence" value="ECO:0007669"/>
    <property type="project" value="TreeGrafter"/>
</dbReference>
<dbReference type="InterPro" id="IPR011762">
    <property type="entry name" value="COA_CT_N"/>
</dbReference>
<keyword evidence="4" id="KW-1185">Reference proteome</keyword>
<organism evidence="3 4">
    <name type="scientific">Desulfosporosinus youngiae DSM 17734</name>
    <dbReference type="NCBI Taxonomy" id="768710"/>
    <lineage>
        <taxon>Bacteria</taxon>
        <taxon>Bacillati</taxon>
        <taxon>Bacillota</taxon>
        <taxon>Clostridia</taxon>
        <taxon>Eubacteriales</taxon>
        <taxon>Desulfitobacteriaceae</taxon>
        <taxon>Desulfosporosinus</taxon>
    </lineage>
</organism>
<dbReference type="InterPro" id="IPR034733">
    <property type="entry name" value="AcCoA_carboxyl_beta"/>
</dbReference>
<dbReference type="RefSeq" id="WP_007780303.1">
    <property type="nucleotide sequence ID" value="NZ_CM001441.1"/>
</dbReference>